<dbReference type="Gene3D" id="6.10.140.530">
    <property type="match status" value="1"/>
</dbReference>
<dbReference type="AlphaFoldDB" id="K0S243"/>
<keyword evidence="4" id="KW-1185">Reference proteome</keyword>
<name>K0S243_THAOC</name>
<proteinExistence type="predicted"/>
<evidence type="ECO:0000256" key="1">
    <source>
        <dbReference type="SAM" id="Coils"/>
    </source>
</evidence>
<organism evidence="3 4">
    <name type="scientific">Thalassiosira oceanica</name>
    <name type="common">Marine diatom</name>
    <dbReference type="NCBI Taxonomy" id="159749"/>
    <lineage>
        <taxon>Eukaryota</taxon>
        <taxon>Sar</taxon>
        <taxon>Stramenopiles</taxon>
        <taxon>Ochrophyta</taxon>
        <taxon>Bacillariophyta</taxon>
        <taxon>Coscinodiscophyceae</taxon>
        <taxon>Thalassiosirophycidae</taxon>
        <taxon>Thalassiosirales</taxon>
        <taxon>Thalassiosiraceae</taxon>
        <taxon>Thalassiosira</taxon>
    </lineage>
</organism>
<protein>
    <submittedName>
        <fullName evidence="3">Uncharacterized protein</fullName>
    </submittedName>
</protein>
<dbReference type="EMBL" id="AGNL01024056">
    <property type="protein sequence ID" value="EJK58879.1"/>
    <property type="molecule type" value="Genomic_DNA"/>
</dbReference>
<feature type="compositionally biased region" description="Basic and acidic residues" evidence="2">
    <location>
        <begin position="708"/>
        <end position="726"/>
    </location>
</feature>
<feature type="compositionally biased region" description="Polar residues" evidence="2">
    <location>
        <begin position="374"/>
        <end position="401"/>
    </location>
</feature>
<evidence type="ECO:0000256" key="2">
    <source>
        <dbReference type="SAM" id="MobiDB-lite"/>
    </source>
</evidence>
<evidence type="ECO:0000313" key="3">
    <source>
        <dbReference type="EMBL" id="EJK58879.1"/>
    </source>
</evidence>
<gene>
    <name evidence="3" type="ORF">THAOC_20963</name>
</gene>
<feature type="coiled-coil region" evidence="1">
    <location>
        <begin position="470"/>
        <end position="546"/>
    </location>
</feature>
<keyword evidence="1" id="KW-0175">Coiled coil</keyword>
<reference evidence="3 4" key="1">
    <citation type="journal article" date="2012" name="Genome Biol.">
        <title>Genome and low-iron response of an oceanic diatom adapted to chronic iron limitation.</title>
        <authorList>
            <person name="Lommer M."/>
            <person name="Specht M."/>
            <person name="Roy A.S."/>
            <person name="Kraemer L."/>
            <person name="Andreson R."/>
            <person name="Gutowska M.A."/>
            <person name="Wolf J."/>
            <person name="Bergner S.V."/>
            <person name="Schilhabel M.B."/>
            <person name="Klostermeier U.C."/>
            <person name="Beiko R.G."/>
            <person name="Rosenstiel P."/>
            <person name="Hippler M."/>
            <person name="Laroche J."/>
        </authorList>
    </citation>
    <scope>NUCLEOTIDE SEQUENCE [LARGE SCALE GENOMIC DNA]</scope>
    <source>
        <strain evidence="3 4">CCMP1005</strain>
    </source>
</reference>
<accession>K0S243</accession>
<feature type="region of interest" description="Disordered" evidence="2">
    <location>
        <begin position="320"/>
        <end position="470"/>
    </location>
</feature>
<sequence>MMDFNHFLQFCRIILPKGKHKPICNQATCTGVKLSLAFVALEEWAGVTVKILSQNKNFLCSGHSQVQGLRRYLNNKFTPSLNKYPDTYTKICNSRKDFPSGGSIVLILQLSQESLAELVMNGTINDQERNQVGSNNGKCFPIARLGVLQHPELINDVFVTETPAAVVASEEVQHNSAAEESPDNGDNGDVGDDDPQQVHAAVARAAGARATHIATHGEEGGANGNEDGADGNEDKHGDCIVPYKYGELGSWDRLDRLKQIGVDLSPPQGPVGSNWNLNKHSENGDCNVPKRHKPLGSWVHYQGRHYKKGKLSEEILNSDVHMSSSGDDVPDNSDGLTESSPAGDGGEAGELNAAGKNAPDNGASASMMPPLSNLAESVSESESSGLPPSITRMSNTSNQEDLIQPDETYATGNEADRGNRKPGSFVPDSAPSSCQYGGDDETVCTTEDSFDSQDEDGGSNNTNEHTAGGNGALKARIEELEAENHAKDEMMKALEAVNRAKDEKIKALEAYINVKDERMKTKDERMKALAAANHAKDDRMKALQDEIAHFRRASPMPNIPRGWPHFAKTWFQMPMIKRRSYLIISPLQLVSGEKNETESDEPAEGRIRHLAVASQEPRRPLPPPAASYAPRPAMLLVALGCVPVLDQVKKRAQPTQSTHHRWTACIGEVMARCFSESRMNFPHQSGYACDFSIRQSRDAVRGSQARQATREDAIRRREDGQMEGDK</sequence>
<comment type="caution">
    <text evidence="3">The sequence shown here is derived from an EMBL/GenBank/DDBJ whole genome shotgun (WGS) entry which is preliminary data.</text>
</comment>
<evidence type="ECO:0000313" key="4">
    <source>
        <dbReference type="Proteomes" id="UP000266841"/>
    </source>
</evidence>
<feature type="region of interest" description="Disordered" evidence="2">
    <location>
        <begin position="169"/>
        <end position="195"/>
    </location>
</feature>
<feature type="compositionally biased region" description="Acidic residues" evidence="2">
    <location>
        <begin position="438"/>
        <end position="457"/>
    </location>
</feature>
<feature type="region of interest" description="Disordered" evidence="2">
    <location>
        <begin position="214"/>
        <end position="235"/>
    </location>
</feature>
<dbReference type="Proteomes" id="UP000266841">
    <property type="component" value="Unassembled WGS sequence"/>
</dbReference>
<feature type="region of interest" description="Disordered" evidence="2">
    <location>
        <begin position="698"/>
        <end position="726"/>
    </location>
</feature>